<feature type="region of interest" description="Disordered" evidence="1">
    <location>
        <begin position="198"/>
        <end position="224"/>
    </location>
</feature>
<accession>A0ABT7PFX9</accession>
<sequence>MNGNQSVWLVNGQSFVSYFDLIGEIVSLSLFEATWVSAGRSSSYAAKRPLIAALAHVLHIDPGWVEESGVSLRPTSLNRRTRESLSTGSLSFDHANTSMKKGRIMTTDTNTNPQIEAQLDSLATHCCDVLLGEESLADDRCDQLLRSLLMSGYRNKDGRSIQVELDERVKEKCGERAMHRGGELSSITSKVEKRFTEIARWESKSPKDDTDDTKPANISSATDA</sequence>
<proteinExistence type="predicted"/>
<organism evidence="2 3">
    <name type="scientific">Roseiconus lacunae</name>
    <dbReference type="NCBI Taxonomy" id="2605694"/>
    <lineage>
        <taxon>Bacteria</taxon>
        <taxon>Pseudomonadati</taxon>
        <taxon>Planctomycetota</taxon>
        <taxon>Planctomycetia</taxon>
        <taxon>Pirellulales</taxon>
        <taxon>Pirellulaceae</taxon>
        <taxon>Roseiconus</taxon>
    </lineage>
</organism>
<evidence type="ECO:0000313" key="2">
    <source>
        <dbReference type="EMBL" id="MDM4015403.1"/>
    </source>
</evidence>
<name>A0ABT7PFX9_9BACT</name>
<gene>
    <name evidence="2" type="ORF">QTN89_08190</name>
</gene>
<evidence type="ECO:0000313" key="3">
    <source>
        <dbReference type="Proteomes" id="UP001239462"/>
    </source>
</evidence>
<dbReference type="Proteomes" id="UP001239462">
    <property type="component" value="Unassembled WGS sequence"/>
</dbReference>
<comment type="caution">
    <text evidence="2">The sequence shown here is derived from an EMBL/GenBank/DDBJ whole genome shotgun (WGS) entry which is preliminary data.</text>
</comment>
<keyword evidence="3" id="KW-1185">Reference proteome</keyword>
<dbReference type="RefSeq" id="WP_235034068.1">
    <property type="nucleotide sequence ID" value="NZ_JASZZN010000005.1"/>
</dbReference>
<dbReference type="EMBL" id="JASZZN010000005">
    <property type="protein sequence ID" value="MDM4015403.1"/>
    <property type="molecule type" value="Genomic_DNA"/>
</dbReference>
<feature type="compositionally biased region" description="Basic and acidic residues" evidence="1">
    <location>
        <begin position="198"/>
        <end position="214"/>
    </location>
</feature>
<evidence type="ECO:0000256" key="1">
    <source>
        <dbReference type="SAM" id="MobiDB-lite"/>
    </source>
</evidence>
<reference evidence="2 3" key="1">
    <citation type="submission" date="2023-06" db="EMBL/GenBank/DDBJ databases">
        <title>Roseiconus lacunae JC819 isolated from Gulf of Mannar region, Tamil Nadu.</title>
        <authorList>
            <person name="Pk S."/>
            <person name="Ch S."/>
            <person name="Ch V.R."/>
        </authorList>
    </citation>
    <scope>NUCLEOTIDE SEQUENCE [LARGE SCALE GENOMIC DNA]</scope>
    <source>
        <strain evidence="2 3">JC819</strain>
    </source>
</reference>
<protein>
    <submittedName>
        <fullName evidence="2">Uncharacterized protein</fullName>
    </submittedName>
</protein>